<organism evidence="1 2">
    <name type="scientific">Zasmidium cellare ATCC 36951</name>
    <dbReference type="NCBI Taxonomy" id="1080233"/>
    <lineage>
        <taxon>Eukaryota</taxon>
        <taxon>Fungi</taxon>
        <taxon>Dikarya</taxon>
        <taxon>Ascomycota</taxon>
        <taxon>Pezizomycotina</taxon>
        <taxon>Dothideomycetes</taxon>
        <taxon>Dothideomycetidae</taxon>
        <taxon>Mycosphaerellales</taxon>
        <taxon>Mycosphaerellaceae</taxon>
        <taxon>Zasmidium</taxon>
    </lineage>
</organism>
<evidence type="ECO:0000313" key="2">
    <source>
        <dbReference type="Proteomes" id="UP000799537"/>
    </source>
</evidence>
<dbReference type="RefSeq" id="XP_033659445.1">
    <property type="nucleotide sequence ID" value="XM_033814803.1"/>
</dbReference>
<reference evidence="1" key="1">
    <citation type="journal article" date="2020" name="Stud. Mycol.">
        <title>101 Dothideomycetes genomes: a test case for predicting lifestyles and emergence of pathogens.</title>
        <authorList>
            <person name="Haridas S."/>
            <person name="Albert R."/>
            <person name="Binder M."/>
            <person name="Bloem J."/>
            <person name="Labutti K."/>
            <person name="Salamov A."/>
            <person name="Andreopoulos B."/>
            <person name="Baker S."/>
            <person name="Barry K."/>
            <person name="Bills G."/>
            <person name="Bluhm B."/>
            <person name="Cannon C."/>
            <person name="Castanera R."/>
            <person name="Culley D."/>
            <person name="Daum C."/>
            <person name="Ezra D."/>
            <person name="Gonzalez J."/>
            <person name="Henrissat B."/>
            <person name="Kuo A."/>
            <person name="Liang C."/>
            <person name="Lipzen A."/>
            <person name="Lutzoni F."/>
            <person name="Magnuson J."/>
            <person name="Mondo S."/>
            <person name="Nolan M."/>
            <person name="Ohm R."/>
            <person name="Pangilinan J."/>
            <person name="Park H.-J."/>
            <person name="Ramirez L."/>
            <person name="Alfaro M."/>
            <person name="Sun H."/>
            <person name="Tritt A."/>
            <person name="Yoshinaga Y."/>
            <person name="Zwiers L.-H."/>
            <person name="Turgeon B."/>
            <person name="Goodwin S."/>
            <person name="Spatafora J."/>
            <person name="Crous P."/>
            <person name="Grigoriev I."/>
        </authorList>
    </citation>
    <scope>NUCLEOTIDE SEQUENCE</scope>
    <source>
        <strain evidence="1">ATCC 36951</strain>
    </source>
</reference>
<name>A0A6A6BYR2_ZASCE</name>
<dbReference type="AlphaFoldDB" id="A0A6A6BYR2"/>
<proteinExistence type="predicted"/>
<accession>A0A6A6BYR2</accession>
<dbReference type="EMBL" id="ML993657">
    <property type="protein sequence ID" value="KAF2158556.1"/>
    <property type="molecule type" value="Genomic_DNA"/>
</dbReference>
<dbReference type="GeneID" id="54568075"/>
<dbReference type="Proteomes" id="UP000799537">
    <property type="component" value="Unassembled WGS sequence"/>
</dbReference>
<sequence>MRQKRSIPALRRLQALRVQADGGRWYNEEALVDVGPCKDCALFGREACLFGCGCFEVLFDALLAGEKRAFLLARAHSTIDVLIMAIVTTHATRSGVEAPTYSYSPQIPPYNCGVELLSGDCSHAIQSMFIDHRSGLISTGGCHGGQTPSVSSVVQSGDLSPSRLTVNPYVQTDGYFTSIQPMDGQRSDLLGCDFCSRVVTTTVITIMTVPWESSGFHTTITSGITITKYVLAYSSTTSGALPPSLTVGHDRPYTNSSIRPPSTAPPSLHSSLLPLFEDGTASATAARPLTTDLSRYGSAAVATTYPRLILGTIAGVMVVWMS</sequence>
<evidence type="ECO:0000313" key="1">
    <source>
        <dbReference type="EMBL" id="KAF2158556.1"/>
    </source>
</evidence>
<keyword evidence="2" id="KW-1185">Reference proteome</keyword>
<protein>
    <submittedName>
        <fullName evidence="1">Uncharacterized protein</fullName>
    </submittedName>
</protein>
<gene>
    <name evidence="1" type="ORF">M409DRAFT_61568</name>
</gene>